<keyword evidence="2" id="KW-0472">Membrane</keyword>
<dbReference type="Pfam" id="PF03382">
    <property type="entry name" value="DUF285"/>
    <property type="match status" value="1"/>
</dbReference>
<keyword evidence="2" id="KW-1133">Transmembrane helix</keyword>
<dbReference type="InterPro" id="IPR005046">
    <property type="entry name" value="DUF285"/>
</dbReference>
<feature type="compositionally biased region" description="Basic and acidic residues" evidence="1">
    <location>
        <begin position="207"/>
        <end position="234"/>
    </location>
</feature>
<evidence type="ECO:0000256" key="1">
    <source>
        <dbReference type="SAM" id="MobiDB-lite"/>
    </source>
</evidence>
<dbReference type="EMBL" id="LR738858">
    <property type="protein sequence ID" value="VZK64985.1"/>
    <property type="molecule type" value="Genomic_DNA"/>
</dbReference>
<dbReference type="NCBIfam" id="TIGR02167">
    <property type="entry name" value="Liste_lipo_26"/>
    <property type="match status" value="1"/>
</dbReference>
<feature type="compositionally biased region" description="Polar residues" evidence="1">
    <location>
        <begin position="279"/>
        <end position="289"/>
    </location>
</feature>
<evidence type="ECO:0000313" key="4">
    <source>
        <dbReference type="EMBL" id="VZR75127.1"/>
    </source>
</evidence>
<evidence type="ECO:0000256" key="2">
    <source>
        <dbReference type="SAM" id="Phobius"/>
    </source>
</evidence>
<protein>
    <submittedName>
        <fullName evidence="3">Uncharacterized protein</fullName>
    </submittedName>
</protein>
<feature type="region of interest" description="Disordered" evidence="1">
    <location>
        <begin position="196"/>
        <end position="289"/>
    </location>
</feature>
<name>A0A654IA10_9MOLU</name>
<feature type="transmembrane region" description="Helical" evidence="2">
    <location>
        <begin position="7"/>
        <end position="25"/>
    </location>
</feature>
<evidence type="ECO:0000313" key="3">
    <source>
        <dbReference type="EMBL" id="VZK64985.1"/>
    </source>
</evidence>
<dbReference type="RefSeq" id="WP_239759457.1">
    <property type="nucleotide sequence ID" value="NZ_CP091032.1"/>
</dbReference>
<organism evidence="3">
    <name type="scientific">Mycoplasma feriruminatoris</name>
    <dbReference type="NCBI Taxonomy" id="1179777"/>
    <lineage>
        <taxon>Bacteria</taxon>
        <taxon>Bacillati</taxon>
        <taxon>Mycoplasmatota</taxon>
        <taxon>Mollicutes</taxon>
        <taxon>Mycoplasmataceae</taxon>
        <taxon>Mycoplasma</taxon>
    </lineage>
</organism>
<evidence type="ECO:0000313" key="5">
    <source>
        <dbReference type="EMBL" id="VZR97058.1"/>
    </source>
</evidence>
<dbReference type="EMBL" id="LR739234">
    <property type="protein sequence ID" value="VZR97058.1"/>
    <property type="molecule type" value="Genomic_DNA"/>
</dbReference>
<dbReference type="EMBL" id="LR739233">
    <property type="protein sequence ID" value="VZR75127.1"/>
    <property type="molecule type" value="Genomic_DNA"/>
</dbReference>
<sequence length="323" mass="36536">MKKLMIAIVSFLFFILSIFNIYFLTINNNEVIFYNNSQEKKESKPHEYGSNNKEIKTIGYFKKDGKITIRPIPWYVEKVSSELPTEIESLYGAFSNRFDHHGKVTGFENWNTENITDMSYVFFNNHTVDVDLSKWKTDKVTNMNGMFKNATKFNNGGKSLNWKTDSVTSMESMFDGAKSFKQNLTGWNVDKVTKNRNFSRGSGLSGEENKLPKWKITEESDPIEKKEEKKEPKVIIHPSPTPKPKVNIPLTKIITPATKSTSSPKTTPKPNSGLVIPKSTMTQSNQTSKKLSTPAIVGIVIGTQAILTSLAVGIPYTIKRFKK</sequence>
<feature type="transmembrane region" description="Helical" evidence="2">
    <location>
        <begin position="295"/>
        <end position="318"/>
    </location>
</feature>
<feature type="compositionally biased region" description="Low complexity" evidence="1">
    <location>
        <begin position="251"/>
        <end position="272"/>
    </location>
</feature>
<accession>A0A654IA10</accession>
<keyword evidence="2" id="KW-0812">Transmembrane</keyword>
<dbReference type="AlphaFoldDB" id="A0A654IA10"/>
<reference evidence="3" key="1">
    <citation type="submission" date="2019-11" db="EMBL/GenBank/DDBJ databases">
        <authorList>
            <person name="Falquet L."/>
            <person name="Falquet L."/>
        </authorList>
    </citation>
    <scope>NUCLEOTIDE SEQUENCE</scope>
    <source>
        <strain evidence="5">G1650</strain>
        <strain evidence="4">G1705</strain>
        <strain evidence="3">G5813/1+2</strain>
    </source>
</reference>
<gene>
    <name evidence="3" type="ORF">MF5292_00133</name>
    <name evidence="5" type="ORF">MF5293_00129</name>
    <name evidence="4" type="ORF">MF5294_00130</name>
</gene>
<proteinExistence type="predicted"/>
<dbReference type="InterPro" id="IPR011889">
    <property type="entry name" value="Liste_lipo_26"/>
</dbReference>